<feature type="domain" description="TRAPPC10/Trs130 N-terminal" evidence="5">
    <location>
        <begin position="5"/>
        <end position="310"/>
    </location>
</feature>
<dbReference type="OrthoDB" id="10256906at2759"/>
<sequence>MSAPSQVTVTYEDPYGLAERFLPLLKSRLPLQQLHWKSLLSQQGTVKTIAQLDCLLVPHKNLPEQQHQYASVLDRPYLNLFLVQCDDAEAYKTVVRQQVRTWFSAVASKKDQEWMIIHCISASEANVKSGPKILGLRNSVLDRIRSDFNSNTSKRDQCCRINFAADKKDFEQELDDFVLEMKSCLMSSLDKRVQDHQDQISRMEAQRTLPGWNYCTYFILKEGLADTLENVSLYSDSLAILDELEVAFKELQESSQLEHFEAGSPTVQDADSALPDLSAKEYRQMIMQNKITVFDFSTYLFSRQVVALRHSIQAHDLLTRSLRFVTSMSRLFTPEHASSPWLAETWVLTTISSVLSQVEAMSHDESLASPRADLRALYRDTLCSLRDRVLQDEGLATQIPVSLRQTLILQADDYRQYLTDLTQSIIDDLQLSGRHNSAAVWVAQLARLHAANKEWPQVVALLSSIPESLSVLSAICDLYLTALRETGDTTTYLITILEHAKQLKSSSSSLSSDHIQEIATLAALDTTENVVWPTDDFLSVTLSKYPRTSLTSVEADLTIDWTLSIPFGIWDICATLKRDSGELMHLLANQVCLVPGRQVLTVSTNDIRAGNYALESITFSMGRLSLLQADEGDNIPFLIPIFSHPGLDMSLHRPRLIHVRHSDPAVVIRIRCSSTLQVCTLQCIRSLQNEIDWSKAVATEIESGTPFAVSVQDDKMTFAALPASSTIECLIPFTGPKSQSTRLAVKLDYLIDGQRSSWQTDLSTSTALPLAVDVQDYFRAGQLVSNFKVGANTDASFLLSESSYTGQQSGEMAESPKYKNIFVGPQQATQLVFKIPANPSSKMFDLDLCYRSLEEELLTASRSVLLDLGNEVDAPGEVLGSLWSILQEHLPRQCDMSSSVARGVFDLRPLDESSIHEELVKVHPSHRSTALKLLLAVFSHTYNVAKEGNPATLRISVDYPLPAVVHTIAMTPESTTAVLNRYLSAELSIVASTAWAAEQRVSNYWFEVEVDESQWVYAGQRRGMLVLQDGQFEATIGLIPLTMGFLTLPRVEVFSLEPDAVNEMHQKSGQIQVVSDREAHEQTVQLGLMRTVVAV</sequence>
<evidence type="ECO:0000256" key="2">
    <source>
        <dbReference type="ARBA" id="ARBA00022448"/>
    </source>
</evidence>
<dbReference type="GeneID" id="63787034"/>
<organism evidence="6 7">
    <name type="scientific">Protomyces lactucae-debilis</name>
    <dbReference type="NCBI Taxonomy" id="2754530"/>
    <lineage>
        <taxon>Eukaryota</taxon>
        <taxon>Fungi</taxon>
        <taxon>Dikarya</taxon>
        <taxon>Ascomycota</taxon>
        <taxon>Taphrinomycotina</taxon>
        <taxon>Taphrinomycetes</taxon>
        <taxon>Taphrinales</taxon>
        <taxon>Protomycetaceae</taxon>
        <taxon>Protomyces</taxon>
    </lineage>
</organism>
<evidence type="ECO:0008006" key="8">
    <source>
        <dbReference type="Google" id="ProtNLM"/>
    </source>
</evidence>
<dbReference type="EMBL" id="MCFI01000006">
    <property type="protein sequence ID" value="ORY84226.1"/>
    <property type="molecule type" value="Genomic_DNA"/>
</dbReference>
<keyword evidence="3" id="KW-0333">Golgi apparatus</keyword>
<dbReference type="AlphaFoldDB" id="A0A1Y2FLY3"/>
<gene>
    <name evidence="6" type="ORF">BCR37DRAFT_386424</name>
</gene>
<dbReference type="OMA" id="YEIHANP"/>
<accession>A0A1Y2FLY3</accession>
<comment type="subcellular location">
    <subcellularLocation>
        <location evidence="1">Golgi apparatus</location>
    </subcellularLocation>
</comment>
<keyword evidence="7" id="KW-1185">Reference proteome</keyword>
<dbReference type="Pfam" id="PF12584">
    <property type="entry name" value="TRAPPC10"/>
    <property type="match status" value="1"/>
</dbReference>
<dbReference type="PANTHER" id="PTHR13251">
    <property type="entry name" value="EPILEPSY HOLOPROSENCEPHALY CANDIDATE 1/TMEM1"/>
    <property type="match status" value="1"/>
</dbReference>
<evidence type="ECO:0000256" key="3">
    <source>
        <dbReference type="ARBA" id="ARBA00023034"/>
    </source>
</evidence>
<dbReference type="GO" id="GO:0034498">
    <property type="term" value="P:early endosome to Golgi transport"/>
    <property type="evidence" value="ECO:0007669"/>
    <property type="project" value="TreeGrafter"/>
</dbReference>
<name>A0A1Y2FLY3_PROLT</name>
<dbReference type="Proteomes" id="UP000193685">
    <property type="component" value="Unassembled WGS sequence"/>
</dbReference>
<dbReference type="PANTHER" id="PTHR13251:SF3">
    <property type="entry name" value="TRAFFICKING PROTEIN PARTICLE COMPLEX SUBUNIT 10"/>
    <property type="match status" value="1"/>
</dbReference>
<comment type="caution">
    <text evidence="6">The sequence shown here is derived from an EMBL/GenBank/DDBJ whole genome shotgun (WGS) entry which is preliminary data.</text>
</comment>
<evidence type="ECO:0000256" key="1">
    <source>
        <dbReference type="ARBA" id="ARBA00004555"/>
    </source>
</evidence>
<evidence type="ECO:0000313" key="7">
    <source>
        <dbReference type="Proteomes" id="UP000193685"/>
    </source>
</evidence>
<reference evidence="6 7" key="1">
    <citation type="submission" date="2016-07" db="EMBL/GenBank/DDBJ databases">
        <title>Pervasive Adenine N6-methylation of Active Genes in Fungi.</title>
        <authorList>
            <consortium name="DOE Joint Genome Institute"/>
            <person name="Mondo S.J."/>
            <person name="Dannebaum R.O."/>
            <person name="Kuo R.C."/>
            <person name="Labutti K."/>
            <person name="Haridas S."/>
            <person name="Kuo A."/>
            <person name="Salamov A."/>
            <person name="Ahrendt S.R."/>
            <person name="Lipzen A."/>
            <person name="Sullivan W."/>
            <person name="Andreopoulos W.B."/>
            <person name="Clum A."/>
            <person name="Lindquist E."/>
            <person name="Daum C."/>
            <person name="Ramamoorthy G.K."/>
            <person name="Gryganskyi A."/>
            <person name="Culley D."/>
            <person name="Magnuson J.K."/>
            <person name="James T.Y."/>
            <person name="O'Malley M.A."/>
            <person name="Stajich J.E."/>
            <person name="Spatafora J.W."/>
            <person name="Visel A."/>
            <person name="Grigoriev I.V."/>
        </authorList>
    </citation>
    <scope>NUCLEOTIDE SEQUENCE [LARGE SCALE GENOMIC DNA]</scope>
    <source>
        <strain evidence="6 7">12-1054</strain>
    </source>
</reference>
<dbReference type="GO" id="GO:0006891">
    <property type="term" value="P:intra-Golgi vesicle-mediated transport"/>
    <property type="evidence" value="ECO:0007669"/>
    <property type="project" value="TreeGrafter"/>
</dbReference>
<dbReference type="STRING" id="56484.A0A1Y2FLY3"/>
<dbReference type="GO" id="GO:0005829">
    <property type="term" value="C:cytosol"/>
    <property type="evidence" value="ECO:0007669"/>
    <property type="project" value="GOC"/>
</dbReference>
<dbReference type="Pfam" id="PF23036">
    <property type="entry name" value="TRAPPC10_1st"/>
    <property type="match status" value="1"/>
</dbReference>
<dbReference type="GO" id="GO:1990071">
    <property type="term" value="C:TRAPPII protein complex"/>
    <property type="evidence" value="ECO:0007669"/>
    <property type="project" value="InterPro"/>
</dbReference>
<dbReference type="RefSeq" id="XP_040726244.1">
    <property type="nucleotide sequence ID" value="XM_040870435.1"/>
</dbReference>
<evidence type="ECO:0000259" key="4">
    <source>
        <dbReference type="Pfam" id="PF12584"/>
    </source>
</evidence>
<protein>
    <recommendedName>
        <fullName evidence="8">Trafficking protein particle complex subunit 10</fullName>
    </recommendedName>
</protein>
<proteinExistence type="predicted"/>
<keyword evidence="2" id="KW-0813">Transport</keyword>
<dbReference type="InterPro" id="IPR056913">
    <property type="entry name" value="TRAPPC10/Trs130_N"/>
</dbReference>
<evidence type="ECO:0000259" key="5">
    <source>
        <dbReference type="Pfam" id="PF23036"/>
    </source>
</evidence>
<dbReference type="InterPro" id="IPR022233">
    <property type="entry name" value="TRAPPC10/Trs130_C"/>
</dbReference>
<evidence type="ECO:0000313" key="6">
    <source>
        <dbReference type="EMBL" id="ORY84226.1"/>
    </source>
</evidence>
<dbReference type="InterPro" id="IPR045126">
    <property type="entry name" value="TRAPPC10/Trs130"/>
</dbReference>
<feature type="domain" description="TRAPPC10/Trs130 C-terminal" evidence="4">
    <location>
        <begin position="957"/>
        <end position="1082"/>
    </location>
</feature>